<dbReference type="AlphaFoldDB" id="A0A813I0T3"/>
<proteinExistence type="predicted"/>
<protein>
    <submittedName>
        <fullName evidence="1">Uncharacterized protein</fullName>
    </submittedName>
</protein>
<comment type="caution">
    <text evidence="1">The sequence shown here is derived from an EMBL/GenBank/DDBJ whole genome shotgun (WGS) entry which is preliminary data.</text>
</comment>
<keyword evidence="2" id="KW-1185">Reference proteome</keyword>
<dbReference type="EMBL" id="CAJNNV010033395">
    <property type="protein sequence ID" value="CAE8643562.1"/>
    <property type="molecule type" value="Genomic_DNA"/>
</dbReference>
<evidence type="ECO:0000313" key="1">
    <source>
        <dbReference type="EMBL" id="CAE8643562.1"/>
    </source>
</evidence>
<reference evidence="1" key="1">
    <citation type="submission" date="2021-02" db="EMBL/GenBank/DDBJ databases">
        <authorList>
            <person name="Dougan E. K."/>
            <person name="Rhodes N."/>
            <person name="Thang M."/>
            <person name="Chan C."/>
        </authorList>
    </citation>
    <scope>NUCLEOTIDE SEQUENCE</scope>
</reference>
<evidence type="ECO:0000313" key="2">
    <source>
        <dbReference type="Proteomes" id="UP000654075"/>
    </source>
</evidence>
<sequence length="305" mass="34086">MTSCPPFAPRLSVLFEHLPRPVLQFWHFQKVETEVDAAMMFTSSADLLSALEQHGQFSADELLDAARAWEAVRLDAGMTIRARTVTLVSERIRPPAAATKAALRFARPKSAAWVAPSSSDSGKRLRVAPVDAGILPVVGSAQTLSAGRPVDAEQGEQDRLSIKTEAVWQAFLEVGSEGTLWEDLPDEHMLGLRTLILRPVLRLQSKRVGALLSSLRRWKVWCHEQKIDFTKASVVQLGRLIMWQKGAPRPRQHCTNSWHGGKAHLGSPFRFRLACWQTSVCIRPAIRWLQLQLLNRASSINSCCW</sequence>
<organism evidence="1 2">
    <name type="scientific">Polarella glacialis</name>
    <name type="common">Dinoflagellate</name>
    <dbReference type="NCBI Taxonomy" id="89957"/>
    <lineage>
        <taxon>Eukaryota</taxon>
        <taxon>Sar</taxon>
        <taxon>Alveolata</taxon>
        <taxon>Dinophyceae</taxon>
        <taxon>Suessiales</taxon>
        <taxon>Suessiaceae</taxon>
        <taxon>Polarella</taxon>
    </lineage>
</organism>
<gene>
    <name evidence="1" type="ORF">PGLA1383_LOCUS57885</name>
</gene>
<name>A0A813I0T3_POLGL</name>
<dbReference type="Proteomes" id="UP000654075">
    <property type="component" value="Unassembled WGS sequence"/>
</dbReference>
<accession>A0A813I0T3</accession>